<evidence type="ECO:0000256" key="4">
    <source>
        <dbReference type="ARBA" id="ARBA00005520"/>
    </source>
</evidence>
<dbReference type="AlphaFoldDB" id="A0A066TRG4"/>
<accession>A0A066TRG4</accession>
<dbReference type="SUPFAM" id="SSF55821">
    <property type="entry name" value="YrdC/RibB"/>
    <property type="match status" value="1"/>
</dbReference>
<protein>
    <recommendedName>
        <fullName evidence="5">3,4-dihydroxy-2-butanone-4-phosphate synthase</fullName>
        <ecNumber evidence="5">4.1.99.12</ecNumber>
    </recommendedName>
</protein>
<dbReference type="GO" id="GO:0008686">
    <property type="term" value="F:3,4-dihydroxy-2-butanone-4-phosphate synthase activity"/>
    <property type="evidence" value="ECO:0007669"/>
    <property type="project" value="UniProtKB-EC"/>
</dbReference>
<evidence type="ECO:0000256" key="1">
    <source>
        <dbReference type="ARBA" id="ARBA00000141"/>
    </source>
</evidence>
<evidence type="ECO:0000256" key="6">
    <source>
        <dbReference type="ARBA" id="ARBA00022619"/>
    </source>
</evidence>
<dbReference type="GO" id="GO:0005829">
    <property type="term" value="C:cytosol"/>
    <property type="evidence" value="ECO:0007669"/>
    <property type="project" value="TreeGrafter"/>
</dbReference>
<dbReference type="EMBL" id="JMQI01000084">
    <property type="protein sequence ID" value="KDN16102.1"/>
    <property type="molecule type" value="Genomic_DNA"/>
</dbReference>
<dbReference type="UniPathway" id="UPA00275">
    <property type="reaction ID" value="UER00399"/>
</dbReference>
<dbReference type="InterPro" id="IPR017945">
    <property type="entry name" value="DHBP_synth_RibB-like_a/b_dom"/>
</dbReference>
<evidence type="ECO:0000256" key="2">
    <source>
        <dbReference type="ARBA" id="ARBA00002284"/>
    </source>
</evidence>
<comment type="catalytic activity">
    <reaction evidence="1">
        <text>D-ribulose 5-phosphate = (2S)-2-hydroxy-3-oxobutyl phosphate + formate + H(+)</text>
        <dbReference type="Rhea" id="RHEA:18457"/>
        <dbReference type="ChEBI" id="CHEBI:15378"/>
        <dbReference type="ChEBI" id="CHEBI:15740"/>
        <dbReference type="ChEBI" id="CHEBI:58121"/>
        <dbReference type="ChEBI" id="CHEBI:58830"/>
        <dbReference type="EC" id="4.1.99.12"/>
    </reaction>
</comment>
<comment type="caution">
    <text evidence="9">The sequence shown here is derived from an EMBL/GenBank/DDBJ whole genome shotgun (WGS) entry which is preliminary data.</text>
</comment>
<dbReference type="Gene3D" id="3.90.870.10">
    <property type="entry name" value="DHBP synthase"/>
    <property type="match status" value="1"/>
</dbReference>
<dbReference type="SUPFAM" id="SSF142695">
    <property type="entry name" value="RibA-like"/>
    <property type="match status" value="1"/>
</dbReference>
<dbReference type="Gene3D" id="3.40.50.10990">
    <property type="entry name" value="GTP cyclohydrolase II"/>
    <property type="match status" value="1"/>
</dbReference>
<dbReference type="PANTHER" id="PTHR21327">
    <property type="entry name" value="GTP CYCLOHYDROLASE II-RELATED"/>
    <property type="match status" value="1"/>
</dbReference>
<dbReference type="STRING" id="287986.DV20_42970"/>
<dbReference type="GO" id="GO:0003935">
    <property type="term" value="F:GTP cyclohydrolase II activity"/>
    <property type="evidence" value="ECO:0007669"/>
    <property type="project" value="TreeGrafter"/>
</dbReference>
<organism evidence="9 10">
    <name type="scientific">Amycolatopsis rifamycinica</name>
    <dbReference type="NCBI Taxonomy" id="287986"/>
    <lineage>
        <taxon>Bacteria</taxon>
        <taxon>Bacillati</taxon>
        <taxon>Actinomycetota</taxon>
        <taxon>Actinomycetes</taxon>
        <taxon>Pseudonocardiales</taxon>
        <taxon>Pseudonocardiaceae</taxon>
        <taxon>Amycolatopsis</taxon>
    </lineage>
</organism>
<dbReference type="PIRSF" id="PIRSF001259">
    <property type="entry name" value="RibA"/>
    <property type="match status" value="1"/>
</dbReference>
<comment type="similarity">
    <text evidence="4">In the N-terminal section; belongs to the DHBP synthase family.</text>
</comment>
<dbReference type="Proteomes" id="UP000027345">
    <property type="component" value="Unassembled WGS sequence"/>
</dbReference>
<evidence type="ECO:0000256" key="5">
    <source>
        <dbReference type="ARBA" id="ARBA00012153"/>
    </source>
</evidence>
<evidence type="ECO:0000259" key="8">
    <source>
        <dbReference type="Pfam" id="PF00925"/>
    </source>
</evidence>
<evidence type="ECO:0000256" key="3">
    <source>
        <dbReference type="ARBA" id="ARBA00004904"/>
    </source>
</evidence>
<dbReference type="Pfam" id="PF00925">
    <property type="entry name" value="GTP_cyclohydro2"/>
    <property type="match status" value="1"/>
</dbReference>
<keyword evidence="7" id="KW-0479">Metal-binding</keyword>
<dbReference type="InterPro" id="IPR036144">
    <property type="entry name" value="RibA-like_sf"/>
</dbReference>
<dbReference type="GO" id="GO:0009231">
    <property type="term" value="P:riboflavin biosynthetic process"/>
    <property type="evidence" value="ECO:0007669"/>
    <property type="project" value="UniProtKB-UniPathway"/>
</dbReference>
<proteinExistence type="inferred from homology"/>
<sequence>MRLTPAPVANRALTALADGDPVVLVDEQARAGFLVAAAETTTTAGIAFLVRHSSGLLCVALPAAECDRLRLPPMSAAGHPPAEFAACVTVDAATGITTGISAHDRARTVALLADPAASESDFHRPGHVIPVRRTAGGVLRHRGAAEAAADLTEAAGRRPAAVFAALVGLGRPTDLAGPAELAAFAEAHSLATVSIGDVLAHRLSRDALVTRRTTTWSSPHAIEYAGAFDGAEHLALVTGTPAGADDVPVYVHHECRTADVSGRLRCACHRRLDTALTAITAEGCGIVVYLKRAAHPAEDQLLSSIAANIVQDLGVRSVRLLAGQEPHGTAFRLRGVPTRPA</sequence>
<name>A0A066TRG4_9PSEU</name>
<comment type="function">
    <text evidence="2">Catalyzes the conversion of D-ribulose 5-phosphate to formate and 3,4-dihydroxy-2-butanone 4-phosphate.</text>
</comment>
<gene>
    <name evidence="9" type="ORF">DV20_42970</name>
</gene>
<dbReference type="InterPro" id="IPR032677">
    <property type="entry name" value="GTP_cyclohydro_II"/>
</dbReference>
<dbReference type="PANTHER" id="PTHR21327:SF18">
    <property type="entry name" value="3,4-DIHYDROXY-2-BUTANONE 4-PHOSPHATE SYNTHASE"/>
    <property type="match status" value="1"/>
</dbReference>
<dbReference type="eggNOG" id="COG0108">
    <property type="taxonomic scope" value="Bacteria"/>
</dbReference>
<comment type="pathway">
    <text evidence="3">Cofactor biosynthesis; riboflavin biosynthesis; 2-hydroxy-3-oxobutyl phosphate from D-ribulose 5-phosphate: step 1/1.</text>
</comment>
<keyword evidence="10" id="KW-1185">Reference proteome</keyword>
<feature type="domain" description="GTP cyclohydrolase II" evidence="8">
    <location>
        <begin position="214"/>
        <end position="292"/>
    </location>
</feature>
<keyword evidence="6" id="KW-0686">Riboflavin biosynthesis</keyword>
<evidence type="ECO:0000313" key="10">
    <source>
        <dbReference type="Proteomes" id="UP000027345"/>
    </source>
</evidence>
<reference evidence="9 10" key="1">
    <citation type="submission" date="2014-05" db="EMBL/GenBank/DDBJ databases">
        <title>Draft genome sequence of Amycolatopsis rifamycinica DSM 46095.</title>
        <authorList>
            <person name="Lal R."/>
            <person name="Saxena A."/>
            <person name="Kumari R."/>
            <person name="Mukherjee U."/>
            <person name="Singh P."/>
            <person name="Sangwan N."/>
            <person name="Mahato N.K."/>
        </authorList>
    </citation>
    <scope>NUCLEOTIDE SEQUENCE [LARGE SCALE GENOMIC DNA]</scope>
    <source>
        <strain evidence="9 10">DSM 46095</strain>
    </source>
</reference>
<dbReference type="Pfam" id="PF00926">
    <property type="entry name" value="DHBP_synthase"/>
    <property type="match status" value="1"/>
</dbReference>
<dbReference type="EC" id="4.1.99.12" evidence="5"/>
<evidence type="ECO:0000313" key="9">
    <source>
        <dbReference type="EMBL" id="KDN16102.1"/>
    </source>
</evidence>
<dbReference type="InterPro" id="IPR000422">
    <property type="entry name" value="DHBP_synthase_RibB"/>
</dbReference>
<evidence type="ECO:0000256" key="7">
    <source>
        <dbReference type="ARBA" id="ARBA00022723"/>
    </source>
</evidence>
<dbReference type="GO" id="GO:0046872">
    <property type="term" value="F:metal ion binding"/>
    <property type="evidence" value="ECO:0007669"/>
    <property type="project" value="UniProtKB-KW"/>
</dbReference>